<name>A0A2U1T5B5_9CORY</name>
<comment type="caution">
    <text evidence="2">The sequence shown here is derived from an EMBL/GenBank/DDBJ whole genome shotgun (WGS) entry which is preliminary data.</text>
</comment>
<dbReference type="KEGG" id="cyz:C3B44_04670"/>
<dbReference type="Proteomes" id="UP000244989">
    <property type="component" value="Unassembled WGS sequence"/>
</dbReference>
<protein>
    <submittedName>
        <fullName evidence="2">Uncharacterized protein</fullName>
    </submittedName>
</protein>
<keyword evidence="1" id="KW-1133">Transmembrane helix</keyword>
<evidence type="ECO:0000313" key="2">
    <source>
        <dbReference type="EMBL" id="PWC01197.1"/>
    </source>
</evidence>
<sequence length="190" mass="21397">MNLSGFRWMLITAVIIWGAYLIFPHSGSTRGYEITFLLPSAREGNVQITEFIYAILIGLGLGVFSTLVLITERAVFGLIAWMLSTVGLFYSIFAIWLRQTGPGAAENDGVSIGMLFSVFGVALAVFAYCCVALRRDPEQRIIAEARSRNDNLDEVGRAQRELLDREREQNPLLIDDRRQRAAERHRKNNT</sequence>
<keyword evidence="1" id="KW-0812">Transmembrane</keyword>
<dbReference type="EMBL" id="QEEZ01000017">
    <property type="protein sequence ID" value="PWC01197.1"/>
    <property type="molecule type" value="Genomic_DNA"/>
</dbReference>
<evidence type="ECO:0000256" key="1">
    <source>
        <dbReference type="SAM" id="Phobius"/>
    </source>
</evidence>
<evidence type="ECO:0000313" key="3">
    <source>
        <dbReference type="Proteomes" id="UP000244989"/>
    </source>
</evidence>
<feature type="transmembrane region" description="Helical" evidence="1">
    <location>
        <begin position="78"/>
        <end position="97"/>
    </location>
</feature>
<keyword evidence="1" id="KW-0472">Membrane</keyword>
<proteinExistence type="predicted"/>
<feature type="transmembrane region" description="Helical" evidence="1">
    <location>
        <begin position="109"/>
        <end position="133"/>
    </location>
</feature>
<gene>
    <name evidence="2" type="ORF">DF222_08920</name>
</gene>
<accession>A0A2U1T5B5</accession>
<keyword evidence="3" id="KW-1185">Reference proteome</keyword>
<dbReference type="AlphaFoldDB" id="A0A2U1T5B5"/>
<organism evidence="2 3">
    <name type="scientific">Corynebacterium yudongzhengii</name>
    <dbReference type="NCBI Taxonomy" id="2080740"/>
    <lineage>
        <taxon>Bacteria</taxon>
        <taxon>Bacillati</taxon>
        <taxon>Actinomycetota</taxon>
        <taxon>Actinomycetes</taxon>
        <taxon>Mycobacteriales</taxon>
        <taxon>Corynebacteriaceae</taxon>
        <taxon>Corynebacterium</taxon>
    </lineage>
</organism>
<feature type="transmembrane region" description="Helical" evidence="1">
    <location>
        <begin position="51"/>
        <end position="71"/>
    </location>
</feature>
<dbReference type="OrthoDB" id="4484187at2"/>
<reference evidence="3" key="1">
    <citation type="submission" date="2018-04" db="EMBL/GenBank/DDBJ databases">
        <authorList>
            <person name="Liu S."/>
            <person name="Wang Z."/>
            <person name="Li J."/>
        </authorList>
    </citation>
    <scope>NUCLEOTIDE SEQUENCE [LARGE SCALE GENOMIC DNA]</scope>
    <source>
        <strain evidence="3">2189</strain>
    </source>
</reference>